<dbReference type="GO" id="GO:0008010">
    <property type="term" value="F:structural constituent of chitin-based larval cuticle"/>
    <property type="evidence" value="ECO:0007669"/>
    <property type="project" value="TreeGrafter"/>
</dbReference>
<keyword evidence="1" id="KW-0193">Cuticle</keyword>
<dbReference type="EnsemblMetazoa" id="AQUA007431-RA">
    <property type="protein sequence ID" value="AQUA007431-PA"/>
    <property type="gene ID" value="AQUA007431"/>
</dbReference>
<dbReference type="STRING" id="34691.A0A182XC82"/>
<reference evidence="4" key="1">
    <citation type="submission" date="2020-05" db="UniProtKB">
        <authorList>
            <consortium name="EnsemblMetazoa"/>
        </authorList>
    </citation>
    <scope>IDENTIFICATION</scope>
    <source>
        <strain evidence="4">SANGQUA</strain>
    </source>
</reference>
<dbReference type="Pfam" id="PF00379">
    <property type="entry name" value="Chitin_bind_4"/>
    <property type="match status" value="1"/>
</dbReference>
<evidence type="ECO:0000256" key="1">
    <source>
        <dbReference type="PROSITE-ProRule" id="PRU00497"/>
    </source>
</evidence>
<evidence type="ECO:0000256" key="2">
    <source>
        <dbReference type="SAM" id="MobiDB-lite"/>
    </source>
</evidence>
<dbReference type="PROSITE" id="PS51155">
    <property type="entry name" value="CHIT_BIND_RR_2"/>
    <property type="match status" value="1"/>
</dbReference>
<keyword evidence="5" id="KW-1185">Reference proteome</keyword>
<name>A0A182XC82_ANOQN</name>
<proteinExistence type="predicted"/>
<sequence>MGSLVALLVLSFVTYSRAYQIDITGADARSYQSIQNSENQFKYGYQVTNVNDQFQHKLKSADNVTYGCYGYTHPAGEGVHRTFFVADQFGYRIVLSGQPTTIYPAPGTSPVLRQWQELTFPAACFENDNAKGAGAGSQAANNPNEDRGRSGLEFASSNLQPIVDSSDREHNGMKFAATDLRPIVDSLGRGRSGLEFASTDLRPIAVPYDHEQSDIHSAGSEVVPVTESEKHAESTNKSNQCWRSFAGENGKSFIQSLQCTSNDARSNQVITLFYPFRVACSDMEAFEKELNLLVTKFDRQS</sequence>
<protein>
    <submittedName>
        <fullName evidence="4">Uncharacterized protein</fullName>
    </submittedName>
</protein>
<dbReference type="VEuPathDB" id="VectorBase:AQUA007431"/>
<organism evidence="4 5">
    <name type="scientific">Anopheles quadriannulatus</name>
    <name type="common">Mosquito</name>
    <dbReference type="NCBI Taxonomy" id="34691"/>
    <lineage>
        <taxon>Eukaryota</taxon>
        <taxon>Metazoa</taxon>
        <taxon>Ecdysozoa</taxon>
        <taxon>Arthropoda</taxon>
        <taxon>Hexapoda</taxon>
        <taxon>Insecta</taxon>
        <taxon>Pterygota</taxon>
        <taxon>Neoptera</taxon>
        <taxon>Endopterygota</taxon>
        <taxon>Diptera</taxon>
        <taxon>Nematocera</taxon>
        <taxon>Culicoidea</taxon>
        <taxon>Culicidae</taxon>
        <taxon>Anophelinae</taxon>
        <taxon>Anopheles</taxon>
    </lineage>
</organism>
<feature type="chain" id="PRO_5019003489" evidence="3">
    <location>
        <begin position="19"/>
        <end position="301"/>
    </location>
</feature>
<evidence type="ECO:0000313" key="5">
    <source>
        <dbReference type="Proteomes" id="UP000076407"/>
    </source>
</evidence>
<feature type="signal peptide" evidence="3">
    <location>
        <begin position="1"/>
        <end position="18"/>
    </location>
</feature>
<dbReference type="PANTHER" id="PTHR10380:SF224">
    <property type="entry name" value="CUTICULAR PROTEIN 12A"/>
    <property type="match status" value="1"/>
</dbReference>
<evidence type="ECO:0000256" key="3">
    <source>
        <dbReference type="SAM" id="SignalP"/>
    </source>
</evidence>
<keyword evidence="3" id="KW-0732">Signal</keyword>
<accession>A0A182XC82</accession>
<dbReference type="GO" id="GO:0062129">
    <property type="term" value="C:chitin-based extracellular matrix"/>
    <property type="evidence" value="ECO:0007669"/>
    <property type="project" value="TreeGrafter"/>
</dbReference>
<dbReference type="PANTHER" id="PTHR10380">
    <property type="entry name" value="CUTICLE PROTEIN"/>
    <property type="match status" value="1"/>
</dbReference>
<dbReference type="InterPro" id="IPR000618">
    <property type="entry name" value="Insect_cuticle"/>
</dbReference>
<dbReference type="Proteomes" id="UP000076407">
    <property type="component" value="Unassembled WGS sequence"/>
</dbReference>
<evidence type="ECO:0000313" key="4">
    <source>
        <dbReference type="EnsemblMetazoa" id="AQUA007431-PA"/>
    </source>
</evidence>
<dbReference type="AlphaFoldDB" id="A0A182XC82"/>
<feature type="region of interest" description="Disordered" evidence="2">
    <location>
        <begin position="133"/>
        <end position="152"/>
    </location>
</feature>
<dbReference type="InterPro" id="IPR050468">
    <property type="entry name" value="Cuticle_Struct_Prot"/>
</dbReference>